<evidence type="ECO:0000313" key="2">
    <source>
        <dbReference type="Proteomes" id="UP000006671"/>
    </source>
</evidence>
<dbReference type="VEuPathDB" id="AmoebaDB:NAEGRDRAFT_74253"/>
<protein>
    <submittedName>
        <fullName evidence="1">Predicted protein</fullName>
    </submittedName>
</protein>
<dbReference type="RefSeq" id="XP_002670717.1">
    <property type="nucleotide sequence ID" value="XM_002670671.1"/>
</dbReference>
<dbReference type="Gene3D" id="2.120.10.30">
    <property type="entry name" value="TolB, C-terminal domain"/>
    <property type="match status" value="1"/>
</dbReference>
<sequence>MFEHNDQDSAVTLSLIDFHSYISTNLLEKFKKKLCSPLSPLIEFSQNFTKIYKLPEPYVYNVAICQELNYLIVGSFSTINFYNLVTHEGLFQIPFDDGIYDLDLERENSGQFNLIVSSRNNELFKFNFTEMIKTKELGEPIWKSEKRFNQIWGLTRFKTEIYVVDHREKMFAFDLKTGKLRHDIQIDLSENLVDLVFTPEEEMIVCGIDQLHILKFNEKSKGWEKIKTLDNKDHIINDCFSVCYEKKTRLIYLTDMYGKLFIFDRQFNLLKEVEGLSYPYGVAINDKNGELFLCNTGACEILVYK</sequence>
<dbReference type="AlphaFoldDB" id="D2VYV2"/>
<dbReference type="KEGG" id="ngr:NAEGRDRAFT_74253"/>
<evidence type="ECO:0000313" key="1">
    <source>
        <dbReference type="EMBL" id="EFC37973.1"/>
    </source>
</evidence>
<name>D2VYV2_NAEGR</name>
<dbReference type="InParanoid" id="D2VYV2"/>
<keyword evidence="2" id="KW-1185">Reference proteome</keyword>
<accession>D2VYV2</accession>
<dbReference type="EMBL" id="GG738912">
    <property type="protein sequence ID" value="EFC37973.1"/>
    <property type="molecule type" value="Genomic_DNA"/>
</dbReference>
<dbReference type="GeneID" id="8857912"/>
<reference evidence="1 2" key="1">
    <citation type="journal article" date="2010" name="Cell">
        <title>The genome of Naegleria gruberi illuminates early eukaryotic versatility.</title>
        <authorList>
            <person name="Fritz-Laylin L.K."/>
            <person name="Prochnik S.E."/>
            <person name="Ginger M.L."/>
            <person name="Dacks J.B."/>
            <person name="Carpenter M.L."/>
            <person name="Field M.C."/>
            <person name="Kuo A."/>
            <person name="Paredez A."/>
            <person name="Chapman J."/>
            <person name="Pham J."/>
            <person name="Shu S."/>
            <person name="Neupane R."/>
            <person name="Cipriano M."/>
            <person name="Mancuso J."/>
            <person name="Tu H."/>
            <person name="Salamov A."/>
            <person name="Lindquist E."/>
            <person name="Shapiro H."/>
            <person name="Lucas S."/>
            <person name="Grigoriev I.V."/>
            <person name="Cande W.Z."/>
            <person name="Fulton C."/>
            <person name="Rokhsar D.S."/>
            <person name="Dawson S.C."/>
        </authorList>
    </citation>
    <scope>NUCLEOTIDE SEQUENCE [LARGE SCALE GENOMIC DNA]</scope>
    <source>
        <strain evidence="1 2">NEG-M</strain>
    </source>
</reference>
<dbReference type="SUPFAM" id="SSF101908">
    <property type="entry name" value="Putative isomerase YbhE"/>
    <property type="match status" value="1"/>
</dbReference>
<gene>
    <name evidence="1" type="ORF">NAEGRDRAFT_74253</name>
</gene>
<proteinExistence type="predicted"/>
<dbReference type="Proteomes" id="UP000006671">
    <property type="component" value="Unassembled WGS sequence"/>
</dbReference>
<dbReference type="InterPro" id="IPR011042">
    <property type="entry name" value="6-blade_b-propeller_TolB-like"/>
</dbReference>
<organism evidence="2">
    <name type="scientific">Naegleria gruberi</name>
    <name type="common">Amoeba</name>
    <dbReference type="NCBI Taxonomy" id="5762"/>
    <lineage>
        <taxon>Eukaryota</taxon>
        <taxon>Discoba</taxon>
        <taxon>Heterolobosea</taxon>
        <taxon>Tetramitia</taxon>
        <taxon>Eutetramitia</taxon>
        <taxon>Vahlkampfiidae</taxon>
        <taxon>Naegleria</taxon>
    </lineage>
</organism>